<keyword evidence="2 6" id="KW-0031">Aminopeptidase</keyword>
<evidence type="ECO:0000256" key="5">
    <source>
        <dbReference type="ARBA" id="ARBA00022801"/>
    </source>
</evidence>
<keyword evidence="5 6" id="KW-0378">Hydrolase</keyword>
<keyword evidence="8" id="KW-1185">Reference proteome</keyword>
<organism evidence="7 8">
    <name type="scientific">Lysobacter soli</name>
    <dbReference type="NCBI Taxonomy" id="453783"/>
    <lineage>
        <taxon>Bacteria</taxon>
        <taxon>Pseudomonadati</taxon>
        <taxon>Pseudomonadota</taxon>
        <taxon>Gammaproteobacteria</taxon>
        <taxon>Lysobacterales</taxon>
        <taxon>Lysobacteraceae</taxon>
        <taxon>Lysobacter</taxon>
    </lineage>
</organism>
<dbReference type="Gene3D" id="2.40.10.10">
    <property type="entry name" value="Trypsin-like serine proteases"/>
    <property type="match status" value="1"/>
</dbReference>
<feature type="signal peptide" evidence="6">
    <location>
        <begin position="1"/>
        <end position="25"/>
    </location>
</feature>
<dbReference type="GO" id="GO:0043171">
    <property type="term" value="P:peptide catabolic process"/>
    <property type="evidence" value="ECO:0007669"/>
    <property type="project" value="UniProtKB-UniRule"/>
</dbReference>
<evidence type="ECO:0000256" key="6">
    <source>
        <dbReference type="RuleBase" id="RU366067"/>
    </source>
</evidence>
<keyword evidence="6" id="KW-0720">Serine protease</keyword>
<keyword evidence="4 6" id="KW-0732">Signal</keyword>
<protein>
    <recommendedName>
        <fullName evidence="6">Dipeptidyl-peptidase</fullName>
        <ecNumber evidence="6">3.4.14.-</ecNumber>
    </recommendedName>
</protein>
<dbReference type="EC" id="3.4.14.-" evidence="6"/>
<evidence type="ECO:0000313" key="7">
    <source>
        <dbReference type="EMBL" id="RDY69754.1"/>
    </source>
</evidence>
<proteinExistence type="inferred from homology"/>
<sequence length="726" mass="79591">MRLAGLAVAIGSGLGAMLAANVAQAVEGMWVPQQLPEIAGPLKKAGLKLNPSQLANLTGDPMAAVVSLGGCTASFVSPQGLVVTNHHCAYGAIQLNSTPEKNLMRDGFNAATPAQEVSAGPNARIYALDTIQDVTKQVRAAIDLAPDALGRTQALEKIEKQLVASCEREPGFRCRLYSFSGGNSYRLFRNLEIKDVRLVYAPPGSIGNYGGEVDNWTWPRHTGDFAFYRAYVGKDGKPAAFSPDNVPYQPKHHLKIADKPLGERDFVMVAGYPGRTARYALAEEFDETATWTYPTIGEHYKRLVALVQREGGKNPDIAVRYASTIRGWQNVMKNYDGQLEGFKRIGAAEKKQAEETAVLEWLRKQGPQGEAAIAAHGKLVALDEAARTHRERDLVFGQLRSTGTLGAATQLYRFALERAKPDAEREQGYQERDRPTIEGAMRQMERRYVPAMDRELQAYWLREYLKLPDSQRVPALDKWLGGSDEKAIQAALDKLAKTRLGSTQQRITLMDTDKASFEKSKDPAVQFAVAIMPTVLQLEQEGKARAGDALVARPVYMQAVADYKKSKGQSVYPDANSSLRITFGNVTGYTKTDGTKQVPFTRLEEVAAKATGKEPFDAPQVLLDAISAKNYGGLADRKLKTVPVNFLSDLDITGGNSGSPVLDAQGKLVGLAFDGNWESVSSNWVFDPAMTRMIAVDQRYMRWIMQEVFPAPQLLAEMGVPEKAGK</sequence>
<dbReference type="GO" id="GO:0008239">
    <property type="term" value="F:dipeptidyl-peptidase activity"/>
    <property type="evidence" value="ECO:0007669"/>
    <property type="project" value="UniProtKB-UniRule"/>
</dbReference>
<dbReference type="EMBL" id="QTJR01000001">
    <property type="protein sequence ID" value="RDY69754.1"/>
    <property type="molecule type" value="Genomic_DNA"/>
</dbReference>
<keyword evidence="3 6" id="KW-0645">Protease</keyword>
<comment type="caution">
    <text evidence="7">The sequence shown here is derived from an EMBL/GenBank/DDBJ whole genome shotgun (WGS) entry which is preliminary data.</text>
</comment>
<gene>
    <name evidence="7" type="ORF">DX912_03175</name>
</gene>
<dbReference type="InterPro" id="IPR019500">
    <property type="entry name" value="Pep_S46"/>
</dbReference>
<dbReference type="GO" id="GO:0006508">
    <property type="term" value="P:proteolysis"/>
    <property type="evidence" value="ECO:0007669"/>
    <property type="project" value="UniProtKB-KW"/>
</dbReference>
<evidence type="ECO:0000256" key="1">
    <source>
        <dbReference type="ARBA" id="ARBA00010491"/>
    </source>
</evidence>
<feature type="chain" id="PRO_5023094400" description="Dipeptidyl-peptidase" evidence="6">
    <location>
        <begin position="26"/>
        <end position="726"/>
    </location>
</feature>
<comment type="similarity">
    <text evidence="1 6">Belongs to the peptidase S46 family.</text>
</comment>
<accession>A0A3D8VK42</accession>
<evidence type="ECO:0000256" key="4">
    <source>
        <dbReference type="ARBA" id="ARBA00022729"/>
    </source>
</evidence>
<evidence type="ECO:0000256" key="2">
    <source>
        <dbReference type="ARBA" id="ARBA00022438"/>
    </source>
</evidence>
<reference evidence="7 8" key="1">
    <citation type="submission" date="2018-08" db="EMBL/GenBank/DDBJ databases">
        <title>Lysobacter soli KCTC 22011, whole genome shotgun sequence.</title>
        <authorList>
            <person name="Zhang X."/>
            <person name="Feng G."/>
            <person name="Zhu H."/>
        </authorList>
    </citation>
    <scope>NUCLEOTIDE SEQUENCE [LARGE SCALE GENOMIC DNA]</scope>
    <source>
        <strain evidence="7 8">KCTC 22011</strain>
    </source>
</reference>
<name>A0A3D8VK42_9GAMM</name>
<comment type="function">
    <text evidence="6">Catalyzes the removal of dipeptides from the N-terminus of oligopeptides.</text>
</comment>
<dbReference type="Proteomes" id="UP000256829">
    <property type="component" value="Unassembled WGS sequence"/>
</dbReference>
<dbReference type="PANTHER" id="PTHR38469">
    <property type="entry name" value="PERIPLASMIC PEPTIDASE SUBFAMILY S1B"/>
    <property type="match status" value="1"/>
</dbReference>
<evidence type="ECO:0000313" key="8">
    <source>
        <dbReference type="Proteomes" id="UP000256829"/>
    </source>
</evidence>
<evidence type="ECO:0000256" key="3">
    <source>
        <dbReference type="ARBA" id="ARBA00022670"/>
    </source>
</evidence>
<dbReference type="PANTHER" id="PTHR38469:SF1">
    <property type="entry name" value="PERIPLASMIC PEPTIDASE SUBFAMILY S1B"/>
    <property type="match status" value="1"/>
</dbReference>
<dbReference type="InterPro" id="IPR043504">
    <property type="entry name" value="Peptidase_S1_PA_chymotrypsin"/>
</dbReference>
<dbReference type="AlphaFoldDB" id="A0A3D8VK42"/>
<dbReference type="SUPFAM" id="SSF50494">
    <property type="entry name" value="Trypsin-like serine proteases"/>
    <property type="match status" value="1"/>
</dbReference>
<dbReference type="FunFam" id="2.40.10.10:FF:000102">
    <property type="entry name" value="Dipeptidyl-peptidase 7"/>
    <property type="match status" value="1"/>
</dbReference>
<dbReference type="Pfam" id="PF10459">
    <property type="entry name" value="Peptidase_S46"/>
    <property type="match status" value="1"/>
</dbReference>
<dbReference type="InterPro" id="IPR009003">
    <property type="entry name" value="Peptidase_S1_PA"/>
</dbReference>
<dbReference type="GO" id="GO:0070009">
    <property type="term" value="F:serine-type aminopeptidase activity"/>
    <property type="evidence" value="ECO:0007669"/>
    <property type="project" value="UniProtKB-UniRule"/>
</dbReference>